<name>A0A1T4W518_9GAMM</name>
<evidence type="ECO:0000313" key="2">
    <source>
        <dbReference type="Proteomes" id="UP000190460"/>
    </source>
</evidence>
<dbReference type="Proteomes" id="UP000190460">
    <property type="component" value="Unassembled WGS sequence"/>
</dbReference>
<organism evidence="1 2">
    <name type="scientific">Thiothrix eikelboomii</name>
    <dbReference type="NCBI Taxonomy" id="92487"/>
    <lineage>
        <taxon>Bacteria</taxon>
        <taxon>Pseudomonadati</taxon>
        <taxon>Pseudomonadota</taxon>
        <taxon>Gammaproteobacteria</taxon>
        <taxon>Thiotrichales</taxon>
        <taxon>Thiotrichaceae</taxon>
        <taxon>Thiothrix</taxon>
    </lineage>
</organism>
<accession>A0A1T4W518</accession>
<dbReference type="EMBL" id="FUYB01000003">
    <property type="protein sequence ID" value="SKA72342.1"/>
    <property type="molecule type" value="Genomic_DNA"/>
</dbReference>
<protein>
    <submittedName>
        <fullName evidence="1">Uncharacterized protein</fullName>
    </submittedName>
</protein>
<evidence type="ECO:0000313" key="1">
    <source>
        <dbReference type="EMBL" id="SKA72342.1"/>
    </source>
</evidence>
<dbReference type="AlphaFoldDB" id="A0A1T4W518"/>
<gene>
    <name evidence="1" type="ORF">SAMN02745130_01039</name>
</gene>
<keyword evidence="2" id="KW-1185">Reference proteome</keyword>
<proteinExistence type="predicted"/>
<reference evidence="1 2" key="1">
    <citation type="submission" date="2017-02" db="EMBL/GenBank/DDBJ databases">
        <authorList>
            <person name="Peterson S.W."/>
        </authorList>
    </citation>
    <scope>NUCLEOTIDE SEQUENCE [LARGE SCALE GENOMIC DNA]</scope>
    <source>
        <strain evidence="1 2">ATCC 49788</strain>
    </source>
</reference>
<sequence length="124" mass="13694">MSKKNQMICPRCAVEGLANIDAILPENIGWGISMSLGFDKINITVAITDPESGYEPPCPKGVKWDKAKERRIVERQLAVILAVPKQVEVAVHEYLSSFQLDSLPENTQSLPLSPDVLGQPHEQD</sequence>